<accession>A0A6P3YGG6</accession>
<dbReference type="AlphaFoldDB" id="A0A6P3YGG6"/>
<dbReference type="PANTHER" id="PTHR42686:SF1">
    <property type="entry name" value="GH17980P-RELATED"/>
    <property type="match status" value="1"/>
</dbReference>
<organism evidence="2 3">
    <name type="scientific">Dinoponera quadriceps</name>
    <name type="common">South American ant</name>
    <dbReference type="NCBI Taxonomy" id="609295"/>
    <lineage>
        <taxon>Eukaryota</taxon>
        <taxon>Metazoa</taxon>
        <taxon>Ecdysozoa</taxon>
        <taxon>Arthropoda</taxon>
        <taxon>Hexapoda</taxon>
        <taxon>Insecta</taxon>
        <taxon>Pterygota</taxon>
        <taxon>Neoptera</taxon>
        <taxon>Endopterygota</taxon>
        <taxon>Hymenoptera</taxon>
        <taxon>Apocrita</taxon>
        <taxon>Aculeata</taxon>
        <taxon>Formicoidea</taxon>
        <taxon>Formicidae</taxon>
        <taxon>Ponerinae</taxon>
        <taxon>Ponerini</taxon>
        <taxon>Dinoponera</taxon>
    </lineage>
</organism>
<dbReference type="RefSeq" id="XP_014488989.1">
    <property type="nucleotide sequence ID" value="XM_014633503.1"/>
</dbReference>
<evidence type="ECO:0000313" key="2">
    <source>
        <dbReference type="Proteomes" id="UP000515204"/>
    </source>
</evidence>
<dbReference type="Proteomes" id="UP000515204">
    <property type="component" value="Unplaced"/>
</dbReference>
<dbReference type="KEGG" id="dqu:106752088"/>
<dbReference type="InterPro" id="IPR023210">
    <property type="entry name" value="NADP_OxRdtase_dom"/>
</dbReference>
<dbReference type="Pfam" id="PF00248">
    <property type="entry name" value="Aldo_ket_red"/>
    <property type="match status" value="1"/>
</dbReference>
<dbReference type="SUPFAM" id="SSF51430">
    <property type="entry name" value="NAD(P)-linked oxidoreductase"/>
    <property type="match status" value="1"/>
</dbReference>
<dbReference type="GO" id="GO:0005829">
    <property type="term" value="C:cytosol"/>
    <property type="evidence" value="ECO:0007669"/>
    <property type="project" value="TreeGrafter"/>
</dbReference>
<name>A0A6P3YGG6_DINQU</name>
<protein>
    <submittedName>
        <fullName evidence="3">L-galactose dehydrogenase-like</fullName>
    </submittedName>
</protein>
<evidence type="ECO:0000313" key="3">
    <source>
        <dbReference type="RefSeq" id="XP_014488989.1"/>
    </source>
</evidence>
<sequence length="185" mass="21250">MTVEFHARELPQQDLFCQLDKRNSANMNSLPSTYVEGFHDLEAVRTMEYKKLGKTGLMVSKLSFGSGPLGYHYGTYDEADAIEAVRRAIKQGVNFIDTAPFYGQGRSEKTLGKALKGIPRHAYYIATKVGRYELDYENMFDFTVEKTRKSFEKSLKLLGVDYIDVIQVRDNARYQINQLRIKIQI</sequence>
<dbReference type="InterPro" id="IPR020471">
    <property type="entry name" value="AKR"/>
</dbReference>
<keyword evidence="2" id="KW-1185">Reference proteome</keyword>
<dbReference type="OrthoDB" id="48988at2759"/>
<feature type="domain" description="NADP-dependent oxidoreductase" evidence="1">
    <location>
        <begin position="61"/>
        <end position="170"/>
    </location>
</feature>
<gene>
    <name evidence="3" type="primary">LOC106752088</name>
</gene>
<reference evidence="3" key="1">
    <citation type="submission" date="2025-08" db="UniProtKB">
        <authorList>
            <consortium name="RefSeq"/>
        </authorList>
    </citation>
    <scope>IDENTIFICATION</scope>
</reference>
<dbReference type="Gene3D" id="3.20.20.100">
    <property type="entry name" value="NADP-dependent oxidoreductase domain"/>
    <property type="match status" value="1"/>
</dbReference>
<evidence type="ECO:0000259" key="1">
    <source>
        <dbReference type="Pfam" id="PF00248"/>
    </source>
</evidence>
<dbReference type="GO" id="GO:0016491">
    <property type="term" value="F:oxidoreductase activity"/>
    <property type="evidence" value="ECO:0007669"/>
    <property type="project" value="InterPro"/>
</dbReference>
<dbReference type="InterPro" id="IPR036812">
    <property type="entry name" value="NAD(P)_OxRdtase_dom_sf"/>
</dbReference>
<dbReference type="GeneID" id="106752088"/>
<proteinExistence type="predicted"/>
<dbReference type="PANTHER" id="PTHR42686">
    <property type="entry name" value="GH17980P-RELATED"/>
    <property type="match status" value="1"/>
</dbReference>